<keyword evidence="3" id="KW-1185">Reference proteome</keyword>
<gene>
    <name evidence="2" type="ORF">PAECIP111892_00446</name>
</gene>
<dbReference type="Gene3D" id="3.40.630.30">
    <property type="match status" value="1"/>
</dbReference>
<accession>A0ABM9BNI7</accession>
<name>A0ABM9BNI7_9BACL</name>
<dbReference type="Pfam" id="PF00583">
    <property type="entry name" value="Acetyltransf_1"/>
    <property type="match status" value="1"/>
</dbReference>
<evidence type="ECO:0000313" key="3">
    <source>
        <dbReference type="Proteomes" id="UP000838324"/>
    </source>
</evidence>
<dbReference type="InterPro" id="IPR000182">
    <property type="entry name" value="GNAT_dom"/>
</dbReference>
<dbReference type="Proteomes" id="UP000838324">
    <property type="component" value="Unassembled WGS sequence"/>
</dbReference>
<protein>
    <recommendedName>
        <fullName evidence="1">N-acetyltransferase domain-containing protein</fullName>
    </recommendedName>
</protein>
<sequence length="180" mass="20143">MYIDSLEFQRNGLRYLIRSAAEQDAAELSGLRWQIDGETENLERQQGEGFIDGEGFAGMIREDTEASRNLFLVAEVQGRLVGFARCEGNSLSRNAHKVEFGICILQEFWGYGIGYSLLQQATSWADANGVVKISLTVLETNGPAISLYRKFGFETEGILKKDKLLADGTYYSTLMMGRFN</sequence>
<proteinExistence type="predicted"/>
<dbReference type="PROSITE" id="PS51186">
    <property type="entry name" value="GNAT"/>
    <property type="match status" value="1"/>
</dbReference>
<comment type="caution">
    <text evidence="2">The sequence shown here is derived from an EMBL/GenBank/DDBJ whole genome shotgun (WGS) entry which is preliminary data.</text>
</comment>
<organism evidence="2 3">
    <name type="scientific">Paenibacillus auburnensis</name>
    <dbReference type="NCBI Taxonomy" id="2905649"/>
    <lineage>
        <taxon>Bacteria</taxon>
        <taxon>Bacillati</taxon>
        <taxon>Bacillota</taxon>
        <taxon>Bacilli</taxon>
        <taxon>Bacillales</taxon>
        <taxon>Paenibacillaceae</taxon>
        <taxon>Paenibacillus</taxon>
    </lineage>
</organism>
<dbReference type="RefSeq" id="WP_236329336.1">
    <property type="nucleotide sequence ID" value="NZ_CAKMMG010000001.1"/>
</dbReference>
<dbReference type="PANTHER" id="PTHR43415:SF3">
    <property type="entry name" value="GNAT-FAMILY ACETYLTRANSFERASE"/>
    <property type="match status" value="1"/>
</dbReference>
<feature type="domain" description="N-acetyltransferase" evidence="1">
    <location>
        <begin position="15"/>
        <end position="177"/>
    </location>
</feature>
<evidence type="ECO:0000259" key="1">
    <source>
        <dbReference type="PROSITE" id="PS51186"/>
    </source>
</evidence>
<dbReference type="PANTHER" id="PTHR43415">
    <property type="entry name" value="SPERMIDINE N(1)-ACETYLTRANSFERASE"/>
    <property type="match status" value="1"/>
</dbReference>
<reference evidence="2" key="1">
    <citation type="submission" date="2022-01" db="EMBL/GenBank/DDBJ databases">
        <authorList>
            <person name="Criscuolo A."/>
        </authorList>
    </citation>
    <scope>NUCLEOTIDE SEQUENCE</scope>
    <source>
        <strain evidence="2">CIP111892</strain>
    </source>
</reference>
<dbReference type="InterPro" id="IPR016181">
    <property type="entry name" value="Acyl_CoA_acyltransferase"/>
</dbReference>
<dbReference type="EMBL" id="CAKMMG010000001">
    <property type="protein sequence ID" value="CAH1190996.1"/>
    <property type="molecule type" value="Genomic_DNA"/>
</dbReference>
<evidence type="ECO:0000313" key="2">
    <source>
        <dbReference type="EMBL" id="CAH1190996.1"/>
    </source>
</evidence>
<dbReference type="CDD" id="cd04301">
    <property type="entry name" value="NAT_SF"/>
    <property type="match status" value="1"/>
</dbReference>
<dbReference type="SUPFAM" id="SSF55729">
    <property type="entry name" value="Acyl-CoA N-acyltransferases (Nat)"/>
    <property type="match status" value="1"/>
</dbReference>